<dbReference type="EMBL" id="JBHSXS010000053">
    <property type="protein sequence ID" value="MFC6886442.1"/>
    <property type="molecule type" value="Genomic_DNA"/>
</dbReference>
<evidence type="ECO:0000256" key="16">
    <source>
        <dbReference type="ARBA" id="ARBA00029806"/>
    </source>
</evidence>
<sequence length="914" mass="95314">MAPAPDLLPLAAARPPDGAPPGPDAPDDPSAPAVRERLTAFADASPLTVLRRLESSAKGLDEREAERRLPRDGARPLVPGAVRRAAAHLARLARTATDPFVLVLAGLSLVSAVTGDPRGAVLIALVAVLSCLLRFRQEHRSDLAAARLRALTTATATVLRRAEPGAAPAAREVPVDQVVAGDVVLLGPGDMAPADLRLLSSSDLRVNQAAFTGESPPAGKRAAWTGTGGAPAGERPGLFERRELCLMGTSVVGGTGTAVAVATGSRTYFGATHRDLPRRAPATTFDRGVRAVSWALLGAVLAAVPVVFALNGIDRGSWSHALLFAVSTAVAITPEMLPLVVTTALARGAAVLARGHVLARRLPAVHNLGAMDTLCTDKTGTLTLDRITLACHVDPLGDPDAGVLYWARVNALWSAELAPEAAGDTIDEALLAADGAAGDPYEDVRGVGAVPFDSARRRATVVVRPRDRLGCEVVVTKGAVEDVLELCERVRLPGGTAPLGAGERDRLRALADGRAADGIRLLAVATAERPPSGRGPGPADERGLTLLGFVGFHDEPDPSAAGALAGLARLGVRHVIVTGDHPLAARRTCRDAGRVPGRTVLGAELAALDDGALRDLVAAADPATTLIFARVDPRAKARIVAALQRAGRTVGFLGDGVNDAPALRAADVGISVTGAVDLARESADVILLRKDLRALERAITGGRRTFGAGVTYIKIAVTSNVGNVASMLAASALLPFMPLLPLQVLAQNLVFDLSQLSLAYDRVDRAGLAGPRTFDVRDLARFVAFFGLIGAVFDLATFGLLWWALQGYGDGPREALFHTGWFAENLLTQAVAILLLRGRGRRRGSPRPARPVVLAAVALSLTGLLLPFSPLGAAIGLRPLPAGLLPVLAAVLAGYALATVLMRRLYLRLFRRWL</sequence>
<evidence type="ECO:0000256" key="18">
    <source>
        <dbReference type="ARBA" id="ARBA00049360"/>
    </source>
</evidence>
<dbReference type="NCBIfam" id="TIGR01524">
    <property type="entry name" value="ATPase-IIIB_Mg"/>
    <property type="match status" value="1"/>
</dbReference>
<keyword evidence="12" id="KW-0460">Magnesium</keyword>
<feature type="transmembrane region" description="Helical" evidence="20">
    <location>
        <begin position="880"/>
        <end position="902"/>
    </location>
</feature>
<evidence type="ECO:0000313" key="22">
    <source>
        <dbReference type="EMBL" id="MFC6886442.1"/>
    </source>
</evidence>
<dbReference type="InterPro" id="IPR006415">
    <property type="entry name" value="P-type_ATPase_IIIB"/>
</dbReference>
<reference evidence="23" key="1">
    <citation type="journal article" date="2019" name="Int. J. Syst. Evol. Microbiol.">
        <title>The Global Catalogue of Microorganisms (GCM) 10K type strain sequencing project: providing services to taxonomists for standard genome sequencing and annotation.</title>
        <authorList>
            <consortium name="The Broad Institute Genomics Platform"/>
            <consortium name="The Broad Institute Genome Sequencing Center for Infectious Disease"/>
            <person name="Wu L."/>
            <person name="Ma J."/>
        </authorList>
    </citation>
    <scope>NUCLEOTIDE SEQUENCE [LARGE SCALE GENOMIC DNA]</scope>
    <source>
        <strain evidence="23">JCM 3369</strain>
    </source>
</reference>
<dbReference type="SMART" id="SM00831">
    <property type="entry name" value="Cation_ATPase_N"/>
    <property type="match status" value="1"/>
</dbReference>
<dbReference type="InterPro" id="IPR044492">
    <property type="entry name" value="P_typ_ATPase_HD_dom"/>
</dbReference>
<evidence type="ECO:0000256" key="8">
    <source>
        <dbReference type="ARBA" id="ARBA00022553"/>
    </source>
</evidence>
<dbReference type="InterPro" id="IPR036412">
    <property type="entry name" value="HAD-like_sf"/>
</dbReference>
<dbReference type="InterPro" id="IPR004014">
    <property type="entry name" value="ATPase_P-typ_cation-transptr_N"/>
</dbReference>
<dbReference type="Pfam" id="PF00689">
    <property type="entry name" value="Cation_ATPase_C"/>
    <property type="match status" value="1"/>
</dbReference>
<evidence type="ECO:0000256" key="7">
    <source>
        <dbReference type="ARBA" id="ARBA00022519"/>
    </source>
</evidence>
<dbReference type="SUPFAM" id="SSF81660">
    <property type="entry name" value="Metal cation-transporting ATPase, ATP-binding domain N"/>
    <property type="match status" value="1"/>
</dbReference>
<dbReference type="PANTHER" id="PTHR42861">
    <property type="entry name" value="CALCIUM-TRANSPORTING ATPASE"/>
    <property type="match status" value="1"/>
</dbReference>
<dbReference type="PROSITE" id="PS00154">
    <property type="entry name" value="ATPASE_E1_E2"/>
    <property type="match status" value="1"/>
</dbReference>
<gene>
    <name evidence="22" type="primary">mgtA</name>
    <name evidence="22" type="ORF">ACFQKB_42245</name>
</gene>
<keyword evidence="13" id="KW-1278">Translocase</keyword>
<keyword evidence="8" id="KW-0597">Phosphoprotein</keyword>
<evidence type="ECO:0000256" key="11">
    <source>
        <dbReference type="ARBA" id="ARBA00022840"/>
    </source>
</evidence>
<dbReference type="Proteomes" id="UP001596380">
    <property type="component" value="Unassembled WGS sequence"/>
</dbReference>
<dbReference type="Pfam" id="PF00122">
    <property type="entry name" value="E1-E2_ATPase"/>
    <property type="match status" value="1"/>
</dbReference>
<dbReference type="SUPFAM" id="SSF81653">
    <property type="entry name" value="Calcium ATPase, transduction domain A"/>
    <property type="match status" value="1"/>
</dbReference>
<comment type="caution">
    <text evidence="22">The sequence shown here is derived from an EMBL/GenBank/DDBJ whole genome shotgun (WGS) entry which is preliminary data.</text>
</comment>
<feature type="transmembrane region" description="Helical" evidence="20">
    <location>
        <begin position="815"/>
        <end position="836"/>
    </location>
</feature>
<dbReference type="InterPro" id="IPR023214">
    <property type="entry name" value="HAD_sf"/>
</dbReference>
<feature type="transmembrane region" description="Helical" evidence="20">
    <location>
        <begin position="322"/>
        <end position="346"/>
    </location>
</feature>
<keyword evidence="7" id="KW-0997">Cell inner membrane</keyword>
<feature type="region of interest" description="Disordered" evidence="19">
    <location>
        <begin position="211"/>
        <end position="231"/>
    </location>
</feature>
<protein>
    <recommendedName>
        <fullName evidence="5">Magnesium-transporting ATPase, P-type 1</fullName>
        <ecNumber evidence="4">7.2.2.14</ecNumber>
    </recommendedName>
    <alternativeName>
        <fullName evidence="16">Mg(2+) transport ATPase, P-type 1</fullName>
    </alternativeName>
</protein>
<dbReference type="SUPFAM" id="SSF56784">
    <property type="entry name" value="HAD-like"/>
    <property type="match status" value="1"/>
</dbReference>
<dbReference type="SUPFAM" id="SSF81665">
    <property type="entry name" value="Calcium ATPase, transmembrane domain M"/>
    <property type="match status" value="1"/>
</dbReference>
<keyword evidence="11" id="KW-0067">ATP-binding</keyword>
<comment type="subcellular location">
    <subcellularLocation>
        <location evidence="2">Cell inner membrane</location>
        <topology evidence="2">Multi-pass membrane protein</topology>
    </subcellularLocation>
</comment>
<feature type="domain" description="Cation-transporting P-type ATPase N-terminal" evidence="21">
    <location>
        <begin position="40"/>
        <end position="116"/>
    </location>
</feature>
<keyword evidence="14 20" id="KW-1133">Transmembrane helix</keyword>
<evidence type="ECO:0000259" key="21">
    <source>
        <dbReference type="SMART" id="SM00831"/>
    </source>
</evidence>
<comment type="catalytic activity">
    <reaction evidence="18">
        <text>ATP + H2O = ADP + phosphate + H(+)</text>
        <dbReference type="Rhea" id="RHEA:13065"/>
        <dbReference type="ChEBI" id="CHEBI:15377"/>
        <dbReference type="ChEBI" id="CHEBI:15378"/>
        <dbReference type="ChEBI" id="CHEBI:30616"/>
        <dbReference type="ChEBI" id="CHEBI:43474"/>
        <dbReference type="ChEBI" id="CHEBI:456216"/>
    </reaction>
</comment>
<dbReference type="InterPro" id="IPR023299">
    <property type="entry name" value="ATPase_P-typ_cyto_dom_N"/>
</dbReference>
<dbReference type="PRINTS" id="PR01836">
    <property type="entry name" value="MGATPASE"/>
</dbReference>
<dbReference type="Gene3D" id="2.70.150.10">
    <property type="entry name" value="Calcium-transporting ATPase, cytoplasmic transduction domain A"/>
    <property type="match status" value="1"/>
</dbReference>
<evidence type="ECO:0000256" key="4">
    <source>
        <dbReference type="ARBA" id="ARBA00012786"/>
    </source>
</evidence>
<dbReference type="NCBIfam" id="TIGR01494">
    <property type="entry name" value="ATPase_P-type"/>
    <property type="match status" value="1"/>
</dbReference>
<feature type="transmembrane region" description="Helical" evidence="20">
    <location>
        <begin position="848"/>
        <end position="868"/>
    </location>
</feature>
<keyword evidence="15 20" id="KW-0472">Membrane</keyword>
<dbReference type="InterPro" id="IPR001757">
    <property type="entry name" value="P_typ_ATPase"/>
</dbReference>
<dbReference type="SFLD" id="SFLDF00027">
    <property type="entry name" value="p-type_atpase"/>
    <property type="match status" value="1"/>
</dbReference>
<dbReference type="Gene3D" id="3.40.50.1000">
    <property type="entry name" value="HAD superfamily/HAD-like"/>
    <property type="match status" value="1"/>
</dbReference>
<evidence type="ECO:0000256" key="5">
    <source>
        <dbReference type="ARBA" id="ARBA00013555"/>
    </source>
</evidence>
<dbReference type="Gene3D" id="1.20.1110.10">
    <property type="entry name" value="Calcium-transporting ATPase, transmembrane domain"/>
    <property type="match status" value="1"/>
</dbReference>
<dbReference type="InterPro" id="IPR023298">
    <property type="entry name" value="ATPase_P-typ_TM_dom_sf"/>
</dbReference>
<accession>A0ABW2CX58</accession>
<dbReference type="InterPro" id="IPR059000">
    <property type="entry name" value="ATPase_P-type_domA"/>
</dbReference>
<feature type="compositionally biased region" description="Low complexity" evidence="19">
    <location>
        <begin position="1"/>
        <end position="16"/>
    </location>
</feature>
<feature type="transmembrane region" description="Helical" evidence="20">
    <location>
        <begin position="288"/>
        <end position="310"/>
    </location>
</feature>
<comment type="similarity">
    <text evidence="3">Belongs to the cation transport ATPase (P-type) (TC 3.A.3) family. Type IIIB subfamily.</text>
</comment>
<keyword evidence="9 20" id="KW-0812">Transmembrane</keyword>
<evidence type="ECO:0000256" key="17">
    <source>
        <dbReference type="ARBA" id="ARBA00047295"/>
    </source>
</evidence>
<evidence type="ECO:0000256" key="14">
    <source>
        <dbReference type="ARBA" id="ARBA00022989"/>
    </source>
</evidence>
<dbReference type="SFLD" id="SFLDG00002">
    <property type="entry name" value="C1.7:_P-type_atpase_like"/>
    <property type="match status" value="1"/>
</dbReference>
<evidence type="ECO:0000256" key="6">
    <source>
        <dbReference type="ARBA" id="ARBA00022475"/>
    </source>
</evidence>
<evidence type="ECO:0000256" key="1">
    <source>
        <dbReference type="ARBA" id="ARBA00003954"/>
    </source>
</evidence>
<dbReference type="RefSeq" id="WP_378064098.1">
    <property type="nucleotide sequence ID" value="NZ_JBHSXS010000053.1"/>
</dbReference>
<evidence type="ECO:0000256" key="13">
    <source>
        <dbReference type="ARBA" id="ARBA00022967"/>
    </source>
</evidence>
<evidence type="ECO:0000256" key="19">
    <source>
        <dbReference type="SAM" id="MobiDB-lite"/>
    </source>
</evidence>
<keyword evidence="10" id="KW-0547">Nucleotide-binding</keyword>
<dbReference type="SFLD" id="SFLDS00003">
    <property type="entry name" value="Haloacid_Dehalogenase"/>
    <property type="match status" value="1"/>
</dbReference>
<dbReference type="Gene3D" id="3.40.1110.10">
    <property type="entry name" value="Calcium-transporting ATPase, cytoplasmic domain N"/>
    <property type="match status" value="1"/>
</dbReference>
<dbReference type="InterPro" id="IPR008250">
    <property type="entry name" value="ATPase_P-typ_transduc_dom_A_sf"/>
</dbReference>
<dbReference type="Pfam" id="PF13246">
    <property type="entry name" value="Cation_ATPase"/>
    <property type="match status" value="1"/>
</dbReference>
<dbReference type="EC" id="7.2.2.14" evidence="4"/>
<proteinExistence type="inferred from homology"/>
<evidence type="ECO:0000256" key="2">
    <source>
        <dbReference type="ARBA" id="ARBA00004429"/>
    </source>
</evidence>
<evidence type="ECO:0000256" key="12">
    <source>
        <dbReference type="ARBA" id="ARBA00022842"/>
    </source>
</evidence>
<feature type="transmembrane region" description="Helical" evidence="20">
    <location>
        <begin position="782"/>
        <end position="803"/>
    </location>
</feature>
<organism evidence="22 23">
    <name type="scientific">Actinomadura yumaensis</name>
    <dbReference type="NCBI Taxonomy" id="111807"/>
    <lineage>
        <taxon>Bacteria</taxon>
        <taxon>Bacillati</taxon>
        <taxon>Actinomycetota</taxon>
        <taxon>Actinomycetes</taxon>
        <taxon>Streptosporangiales</taxon>
        <taxon>Thermomonosporaceae</taxon>
        <taxon>Actinomadura</taxon>
    </lineage>
</organism>
<evidence type="ECO:0000256" key="9">
    <source>
        <dbReference type="ARBA" id="ARBA00022692"/>
    </source>
</evidence>
<keyword evidence="23" id="KW-1185">Reference proteome</keyword>
<keyword evidence="6" id="KW-1003">Cell membrane</keyword>
<evidence type="ECO:0000256" key="3">
    <source>
        <dbReference type="ARBA" id="ARBA00008746"/>
    </source>
</evidence>
<evidence type="ECO:0000256" key="15">
    <source>
        <dbReference type="ARBA" id="ARBA00023136"/>
    </source>
</evidence>
<evidence type="ECO:0000256" key="10">
    <source>
        <dbReference type="ARBA" id="ARBA00022741"/>
    </source>
</evidence>
<comment type="function">
    <text evidence="1">Mediates magnesium influx to the cytosol.</text>
</comment>
<dbReference type="InterPro" id="IPR018303">
    <property type="entry name" value="ATPase_P-typ_P_site"/>
</dbReference>
<feature type="region of interest" description="Disordered" evidence="19">
    <location>
        <begin position="1"/>
        <end position="35"/>
    </location>
</feature>
<name>A0ABW2CX58_9ACTN</name>
<comment type="catalytic activity">
    <reaction evidence="17">
        <text>Mg(2+)(out) + ATP + H2O = Mg(2+)(in) + ADP + phosphate + H(+)</text>
        <dbReference type="Rhea" id="RHEA:10260"/>
        <dbReference type="ChEBI" id="CHEBI:15377"/>
        <dbReference type="ChEBI" id="CHEBI:15378"/>
        <dbReference type="ChEBI" id="CHEBI:18420"/>
        <dbReference type="ChEBI" id="CHEBI:30616"/>
        <dbReference type="ChEBI" id="CHEBI:43474"/>
        <dbReference type="ChEBI" id="CHEBI:456216"/>
        <dbReference type="EC" id="7.2.2.14"/>
    </reaction>
</comment>
<evidence type="ECO:0000256" key="20">
    <source>
        <dbReference type="SAM" id="Phobius"/>
    </source>
</evidence>
<dbReference type="InterPro" id="IPR006068">
    <property type="entry name" value="ATPase_P-typ_cation-transptr_C"/>
</dbReference>
<evidence type="ECO:0000313" key="23">
    <source>
        <dbReference type="Proteomes" id="UP001596380"/>
    </source>
</evidence>